<comment type="caution">
    <text evidence="1">The sequence shown here is derived from an EMBL/GenBank/DDBJ whole genome shotgun (WGS) entry which is preliminary data.</text>
</comment>
<reference evidence="1" key="1">
    <citation type="submission" date="2022-10" db="EMBL/GenBank/DDBJ databases">
        <title>Genome Sequence of Xylaria curta.</title>
        <authorList>
            <person name="Buettner E."/>
        </authorList>
    </citation>
    <scope>NUCLEOTIDE SEQUENCE</scope>
    <source>
        <strain evidence="1">Babe10</strain>
    </source>
</reference>
<gene>
    <name evidence="1" type="ORF">NUW58_g1651</name>
</gene>
<dbReference type="EMBL" id="JAPDGR010000187">
    <property type="protein sequence ID" value="KAJ2994078.1"/>
    <property type="molecule type" value="Genomic_DNA"/>
</dbReference>
<name>A0ACC1PLZ7_9PEZI</name>
<keyword evidence="2" id="KW-1185">Reference proteome</keyword>
<evidence type="ECO:0000313" key="1">
    <source>
        <dbReference type="EMBL" id="KAJ2994078.1"/>
    </source>
</evidence>
<organism evidence="1 2">
    <name type="scientific">Xylaria curta</name>
    <dbReference type="NCBI Taxonomy" id="42375"/>
    <lineage>
        <taxon>Eukaryota</taxon>
        <taxon>Fungi</taxon>
        <taxon>Dikarya</taxon>
        <taxon>Ascomycota</taxon>
        <taxon>Pezizomycotina</taxon>
        <taxon>Sordariomycetes</taxon>
        <taxon>Xylariomycetidae</taxon>
        <taxon>Xylariales</taxon>
        <taxon>Xylariaceae</taxon>
        <taxon>Xylaria</taxon>
    </lineage>
</organism>
<dbReference type="Proteomes" id="UP001143856">
    <property type="component" value="Unassembled WGS sequence"/>
</dbReference>
<evidence type="ECO:0000313" key="2">
    <source>
        <dbReference type="Proteomes" id="UP001143856"/>
    </source>
</evidence>
<protein>
    <submittedName>
        <fullName evidence="1">Uncharacterized protein</fullName>
    </submittedName>
</protein>
<accession>A0ACC1PLZ7</accession>
<sequence>MRDMLPLLPVEDADLDRCVARLERLRSLGLAHNLKKDKSAGKKKRKATEESKTADEKKTDGDREKKQKRDRDGISSRINNSMTATLTAKVLAEQDERNRQRKLAAAMR</sequence>
<proteinExistence type="predicted"/>